<evidence type="ECO:0000256" key="1">
    <source>
        <dbReference type="ARBA" id="ARBA00023125"/>
    </source>
</evidence>
<sequence length="196" mass="22682">MSDKKRAPRKTNRELTESIFKATVTILDTEGYENVTFNNIARLSGTGRPVLYRRWHTPFELLLDAENYFDDRNITSEADIDFSGRSLKENIIDSLAHFDSSRQFMRAVLIELGKNNPVVNEYFVKLHKEQLYIMERILSQAELDGEIKHTVTDNVKLLPFNLLLYQAMVNRNQLSLNYITDLVNTIVLPAIMAQQN</sequence>
<dbReference type="SUPFAM" id="SSF46689">
    <property type="entry name" value="Homeodomain-like"/>
    <property type="match status" value="1"/>
</dbReference>
<feature type="DNA-binding region" description="H-T-H motif" evidence="2">
    <location>
        <begin position="36"/>
        <end position="55"/>
    </location>
</feature>
<dbReference type="GO" id="GO:0003677">
    <property type="term" value="F:DNA binding"/>
    <property type="evidence" value="ECO:0007669"/>
    <property type="project" value="UniProtKB-UniRule"/>
</dbReference>
<feature type="domain" description="HTH tetR-type" evidence="3">
    <location>
        <begin position="13"/>
        <end position="73"/>
    </location>
</feature>
<protein>
    <recommendedName>
        <fullName evidence="3">HTH tetR-type domain-containing protein</fullName>
    </recommendedName>
</protein>
<dbReference type="Pfam" id="PF00440">
    <property type="entry name" value="TetR_N"/>
    <property type="match status" value="1"/>
</dbReference>
<reference evidence="4 5" key="1">
    <citation type="journal article" date="2015" name="Genome Announc.">
        <title>Expanding the biotechnology potential of lactobacilli through comparative genomics of 213 strains and associated genera.</title>
        <authorList>
            <person name="Sun Z."/>
            <person name="Harris H.M."/>
            <person name="McCann A."/>
            <person name="Guo C."/>
            <person name="Argimon S."/>
            <person name="Zhang W."/>
            <person name="Yang X."/>
            <person name="Jeffery I.B."/>
            <person name="Cooney J.C."/>
            <person name="Kagawa T.F."/>
            <person name="Liu W."/>
            <person name="Song Y."/>
            <person name="Salvetti E."/>
            <person name="Wrobel A."/>
            <person name="Rasinkangas P."/>
            <person name="Parkhill J."/>
            <person name="Rea M.C."/>
            <person name="O'Sullivan O."/>
            <person name="Ritari J."/>
            <person name="Douillard F.P."/>
            <person name="Paul Ross R."/>
            <person name="Yang R."/>
            <person name="Briner A.E."/>
            <person name="Felis G.E."/>
            <person name="de Vos W.M."/>
            <person name="Barrangou R."/>
            <person name="Klaenhammer T.R."/>
            <person name="Caufield P.W."/>
            <person name="Cui Y."/>
            <person name="Zhang H."/>
            <person name="O'Toole P.W."/>
        </authorList>
    </citation>
    <scope>NUCLEOTIDE SEQUENCE [LARGE SCALE GENOMIC DNA]</scope>
    <source>
        <strain evidence="4 5">DSM 15814</strain>
    </source>
</reference>
<dbReference type="RefSeq" id="WP_017262520.1">
    <property type="nucleotide sequence ID" value="NZ_AUAW01000004.1"/>
</dbReference>
<dbReference type="PROSITE" id="PS50977">
    <property type="entry name" value="HTH_TETR_2"/>
    <property type="match status" value="1"/>
</dbReference>
<dbReference type="InterPro" id="IPR009057">
    <property type="entry name" value="Homeodomain-like_sf"/>
</dbReference>
<name>A0A0R1RSC0_9LACO</name>
<dbReference type="EMBL" id="AZFF01000002">
    <property type="protein sequence ID" value="KRL56930.1"/>
    <property type="molecule type" value="Genomic_DNA"/>
</dbReference>
<evidence type="ECO:0000313" key="4">
    <source>
        <dbReference type="EMBL" id="KRL56930.1"/>
    </source>
</evidence>
<evidence type="ECO:0000256" key="2">
    <source>
        <dbReference type="PROSITE-ProRule" id="PRU00335"/>
    </source>
</evidence>
<dbReference type="PATRIC" id="fig|1114972.6.peg.1242"/>
<evidence type="ECO:0000259" key="3">
    <source>
        <dbReference type="PROSITE" id="PS50977"/>
    </source>
</evidence>
<dbReference type="InterPro" id="IPR001647">
    <property type="entry name" value="HTH_TetR"/>
</dbReference>
<dbReference type="OrthoDB" id="9796019at2"/>
<gene>
    <name evidence="4" type="ORF">FD35_GL001226</name>
</gene>
<dbReference type="InterPro" id="IPR036271">
    <property type="entry name" value="Tet_transcr_reg_TetR-rel_C_sf"/>
</dbReference>
<comment type="caution">
    <text evidence="4">The sequence shown here is derived from an EMBL/GenBank/DDBJ whole genome shotgun (WGS) entry which is preliminary data.</text>
</comment>
<dbReference type="Gene3D" id="1.10.357.10">
    <property type="entry name" value="Tetracycline Repressor, domain 2"/>
    <property type="match status" value="1"/>
</dbReference>
<keyword evidence="1 2" id="KW-0238">DNA-binding</keyword>
<dbReference type="Proteomes" id="UP000051999">
    <property type="component" value="Unassembled WGS sequence"/>
</dbReference>
<dbReference type="SUPFAM" id="SSF48498">
    <property type="entry name" value="Tetracyclin repressor-like, C-terminal domain"/>
    <property type="match status" value="1"/>
</dbReference>
<dbReference type="STRING" id="1114972.FD35_GL001226"/>
<keyword evidence="5" id="KW-1185">Reference proteome</keyword>
<dbReference type="AlphaFoldDB" id="A0A0R1RSC0"/>
<organism evidence="4 5">
    <name type="scientific">Furfurilactobacillus rossiae DSM 15814</name>
    <dbReference type="NCBI Taxonomy" id="1114972"/>
    <lineage>
        <taxon>Bacteria</taxon>
        <taxon>Bacillati</taxon>
        <taxon>Bacillota</taxon>
        <taxon>Bacilli</taxon>
        <taxon>Lactobacillales</taxon>
        <taxon>Lactobacillaceae</taxon>
        <taxon>Furfurilactobacillus</taxon>
    </lineage>
</organism>
<proteinExistence type="predicted"/>
<accession>A0A0R1RSC0</accession>
<dbReference type="eggNOG" id="COG1309">
    <property type="taxonomic scope" value="Bacteria"/>
</dbReference>
<evidence type="ECO:0000313" key="5">
    <source>
        <dbReference type="Proteomes" id="UP000051999"/>
    </source>
</evidence>